<dbReference type="Proteomes" id="UP000323506">
    <property type="component" value="Chromosome A04"/>
</dbReference>
<name>A0A5D2GVG6_GOSDA</name>
<organism evidence="1 2">
    <name type="scientific">Gossypium darwinii</name>
    <name type="common">Darwin's cotton</name>
    <name type="synonym">Gossypium barbadense var. darwinii</name>
    <dbReference type="NCBI Taxonomy" id="34276"/>
    <lineage>
        <taxon>Eukaryota</taxon>
        <taxon>Viridiplantae</taxon>
        <taxon>Streptophyta</taxon>
        <taxon>Embryophyta</taxon>
        <taxon>Tracheophyta</taxon>
        <taxon>Spermatophyta</taxon>
        <taxon>Magnoliopsida</taxon>
        <taxon>eudicotyledons</taxon>
        <taxon>Gunneridae</taxon>
        <taxon>Pentapetalae</taxon>
        <taxon>rosids</taxon>
        <taxon>malvids</taxon>
        <taxon>Malvales</taxon>
        <taxon>Malvaceae</taxon>
        <taxon>Malvoideae</taxon>
        <taxon>Gossypium</taxon>
    </lineage>
</organism>
<accession>A0A5D2GVG6</accession>
<proteinExistence type="predicted"/>
<sequence length="79" mass="9069">MPRISLVSQFPNLFSPISPNGVFPKLFSIISQSPTDQNPQFLKFVFSPSHPLLFVTPSSLHCCRWNFECYRCNLICHPI</sequence>
<gene>
    <name evidence="1" type="ORF">ES288_A04G090600v1</name>
</gene>
<protein>
    <submittedName>
        <fullName evidence="1">Uncharacterized protein</fullName>
    </submittedName>
</protein>
<keyword evidence="2" id="KW-1185">Reference proteome</keyword>
<dbReference type="EMBL" id="CM017691">
    <property type="protein sequence ID" value="TYH21994.1"/>
    <property type="molecule type" value="Genomic_DNA"/>
</dbReference>
<reference evidence="1 2" key="1">
    <citation type="submission" date="2019-06" db="EMBL/GenBank/DDBJ databases">
        <title>WGS assembly of Gossypium darwinii.</title>
        <authorList>
            <person name="Chen Z.J."/>
            <person name="Sreedasyam A."/>
            <person name="Ando A."/>
            <person name="Song Q."/>
            <person name="De L."/>
            <person name="Hulse-Kemp A."/>
            <person name="Ding M."/>
            <person name="Ye W."/>
            <person name="Kirkbride R."/>
            <person name="Jenkins J."/>
            <person name="Plott C."/>
            <person name="Lovell J."/>
            <person name="Lin Y.-M."/>
            <person name="Vaughn R."/>
            <person name="Liu B."/>
            <person name="Li W."/>
            <person name="Simpson S."/>
            <person name="Scheffler B."/>
            <person name="Saski C."/>
            <person name="Grover C."/>
            <person name="Hu G."/>
            <person name="Conover J."/>
            <person name="Carlson J."/>
            <person name="Shu S."/>
            <person name="Boston L."/>
            <person name="Williams M."/>
            <person name="Peterson D."/>
            <person name="Mcgee K."/>
            <person name="Jones D."/>
            <person name="Wendel J."/>
            <person name="Stelly D."/>
            <person name="Grimwood J."/>
            <person name="Schmutz J."/>
        </authorList>
    </citation>
    <scope>NUCLEOTIDE SEQUENCE [LARGE SCALE GENOMIC DNA]</scope>
    <source>
        <strain evidence="1">1808015.09</strain>
    </source>
</reference>
<evidence type="ECO:0000313" key="1">
    <source>
        <dbReference type="EMBL" id="TYH21994.1"/>
    </source>
</evidence>
<evidence type="ECO:0000313" key="2">
    <source>
        <dbReference type="Proteomes" id="UP000323506"/>
    </source>
</evidence>
<dbReference type="AlphaFoldDB" id="A0A5D2GVG6"/>